<keyword evidence="2" id="KW-0812">Transmembrane</keyword>
<accession>A0A1H2SFQ9</accession>
<feature type="transmembrane region" description="Helical" evidence="2">
    <location>
        <begin position="34"/>
        <end position="55"/>
    </location>
</feature>
<feature type="region of interest" description="Disordered" evidence="1">
    <location>
        <begin position="1026"/>
        <end position="1047"/>
    </location>
</feature>
<evidence type="ECO:0000313" key="3">
    <source>
        <dbReference type="EMBL" id="SDW30523.1"/>
    </source>
</evidence>
<proteinExistence type="predicted"/>
<keyword evidence="2" id="KW-1133">Transmembrane helix</keyword>
<gene>
    <name evidence="3" type="ORF">SAMN05444336_101650</name>
</gene>
<sequence length="1333" mass="137137">MHRRHLHHQREAAAGRRRHARRDARRGGAAARHLNRLGSVIAGALLLTLAALAVGHQRLREGPVSLGPLTTVIADRLAAASDGLRFSIGQAVFALGEPGEVSGLRLGDVRVVDAEGLEIAAAPELSMRFHLWDLAFGLLAPTEIHAAGISAVIERDAQGRLRLPGAARPEEARAAATPAELAAQASVSQSDAASALVALLAGQGPGDGPLGRLRKVTAENVDVSYRDHFTGQNWRLIDAELSVERLEDRDVGRLAGRVAPPPRAVGALADPGGELEDWSNDAAGRADDPGQAAEDFAGPDLLALEAEGDGPAEARFAAEGERRHDDGEVSFRARLGGLPIAHLALAAGAPLSEAATFGDLRAGVRARARLSREGAPISFRGSVRVGPGTLAGVPDPFGRIERLDLRLEGDEGAPGQVRVRGLRLTGPAGALQAAGVLERWRSGEGMSLSLDLDRVEISPEAGFASAQTYDDGRLRAHFIPGAGRIELETIQLESEAVTLAAQGAAEWGPEGPELAVGFATGPMSLATLLAAWPVTAGPNARTWVAEHLSVPPDPAAAAAEDQPDDGAEAAAPADRGVETDREAPAGAEAARAVEASLARAASRAAAASRGTGGETAGETGGGAGGASEVAAASAMPGITAARGRFWTAPGQPPELTLDFAFQGLRGEVLAGMPAITGAAGRGRVGLDRFDVALTRGVTTPPGGRAIDLAGSSFSAPDLTAKIPHGIPVVRAEGRVSDVLAVLDQPPLELIRKFSMDLSSVTGEASTVARLSFPLIRGLRLDQLQVGARSTIRGASAPAPGGHGRVTADSLSLEVDATGLRLSGAARIDGTPARISWRERFAGGDAADPRRAVELRGALDAAMLEKFGVAGIEIGEAAAPLRLSLGAQGPNDPDRFTLTADLGPAALSLPIFQWSKPAGSPGGIEVSGRFADNGAIEVERMSGEAGDLSFAGAARIGPEGDLRRLKLDRLVLGDLLDVGVELRDLREGRIVASVEGAFIDLGELWRRAEEAGEGDDAGLLAAVNGADDEDEAPAPAGDPAGPGGASRDVDQSRAFALDVKLAQARLVDGIELTAVNGRATRGDGITRATLSGEVNGGQRADLRYRRGRRGGGGLTLDSADAGALIRDLGLSDEVSGGVLKVRGRLPPGSDALVGVAEADGIRVGGREALSGVLDRAARRGLLANPDPARPGVEGAPAVEGGYVFDTVRAPFRYEGRRIRLTDALATGPMLALKVSGDYDFGAGALDLDGVLTPAYAINGILNDLPLVGFLLGGEGEGLLAMNFSVAGNASDPEISINPFSILTPGILRDLFSGFESRGDAAPIPPSDRPEEPGR</sequence>
<feature type="compositionally biased region" description="Gly residues" evidence="1">
    <location>
        <begin position="610"/>
        <end position="625"/>
    </location>
</feature>
<dbReference type="Proteomes" id="UP000199118">
    <property type="component" value="Unassembled WGS sequence"/>
</dbReference>
<dbReference type="EMBL" id="FNMZ01000001">
    <property type="protein sequence ID" value="SDW30523.1"/>
    <property type="molecule type" value="Genomic_DNA"/>
</dbReference>
<keyword evidence="2" id="KW-0472">Membrane</keyword>
<organism evidence="3 4">
    <name type="scientific">Albimonas donghaensis</name>
    <dbReference type="NCBI Taxonomy" id="356660"/>
    <lineage>
        <taxon>Bacteria</taxon>
        <taxon>Pseudomonadati</taxon>
        <taxon>Pseudomonadota</taxon>
        <taxon>Alphaproteobacteria</taxon>
        <taxon>Rhodobacterales</taxon>
        <taxon>Paracoccaceae</taxon>
        <taxon>Albimonas</taxon>
    </lineage>
</organism>
<keyword evidence="4" id="KW-1185">Reference proteome</keyword>
<feature type="compositionally biased region" description="Basic residues" evidence="1">
    <location>
        <begin position="15"/>
        <end position="24"/>
    </location>
</feature>
<reference evidence="3 4" key="1">
    <citation type="submission" date="2016-10" db="EMBL/GenBank/DDBJ databases">
        <authorList>
            <person name="de Groot N.N."/>
        </authorList>
    </citation>
    <scope>NUCLEOTIDE SEQUENCE [LARGE SCALE GENOMIC DNA]</scope>
    <source>
        <strain evidence="3 4">DSM 17890</strain>
    </source>
</reference>
<evidence type="ECO:0000256" key="1">
    <source>
        <dbReference type="SAM" id="MobiDB-lite"/>
    </source>
</evidence>
<dbReference type="OrthoDB" id="7161641at2"/>
<evidence type="ECO:0000256" key="2">
    <source>
        <dbReference type="SAM" id="Phobius"/>
    </source>
</evidence>
<dbReference type="RefSeq" id="WP_092679671.1">
    <property type="nucleotide sequence ID" value="NZ_FNMZ01000001.1"/>
</dbReference>
<evidence type="ECO:0000313" key="4">
    <source>
        <dbReference type="Proteomes" id="UP000199118"/>
    </source>
</evidence>
<feature type="region of interest" description="Disordered" evidence="1">
    <location>
        <begin position="1"/>
        <end position="28"/>
    </location>
</feature>
<feature type="region of interest" description="Disordered" evidence="1">
    <location>
        <begin position="606"/>
        <end position="628"/>
    </location>
</feature>
<feature type="region of interest" description="Disordered" evidence="1">
    <location>
        <begin position="553"/>
        <end position="591"/>
    </location>
</feature>
<protein>
    <submittedName>
        <fullName evidence="3">AsmA-like C-terminal region</fullName>
    </submittedName>
</protein>
<name>A0A1H2SFQ9_9RHOB</name>
<dbReference type="STRING" id="356660.SAMN05444336_101650"/>